<protein>
    <submittedName>
        <fullName evidence="1">Uncharacterized protein</fullName>
    </submittedName>
</protein>
<name>A0A6H5J1Z1_9HYME</name>
<gene>
    <name evidence="1" type="ORF">TBRA_LOCUS14375</name>
</gene>
<dbReference type="EMBL" id="CADCXV010001216">
    <property type="protein sequence ID" value="CAB0042771.1"/>
    <property type="molecule type" value="Genomic_DNA"/>
</dbReference>
<organism evidence="1 2">
    <name type="scientific">Trichogramma brassicae</name>
    <dbReference type="NCBI Taxonomy" id="86971"/>
    <lineage>
        <taxon>Eukaryota</taxon>
        <taxon>Metazoa</taxon>
        <taxon>Ecdysozoa</taxon>
        <taxon>Arthropoda</taxon>
        <taxon>Hexapoda</taxon>
        <taxon>Insecta</taxon>
        <taxon>Pterygota</taxon>
        <taxon>Neoptera</taxon>
        <taxon>Endopterygota</taxon>
        <taxon>Hymenoptera</taxon>
        <taxon>Apocrita</taxon>
        <taxon>Proctotrupomorpha</taxon>
        <taxon>Chalcidoidea</taxon>
        <taxon>Trichogrammatidae</taxon>
        <taxon>Trichogramma</taxon>
    </lineage>
</organism>
<accession>A0A6H5J1Z1</accession>
<evidence type="ECO:0000313" key="1">
    <source>
        <dbReference type="EMBL" id="CAB0042771.1"/>
    </source>
</evidence>
<dbReference type="AlphaFoldDB" id="A0A6H5J1Z1"/>
<evidence type="ECO:0000313" key="2">
    <source>
        <dbReference type="Proteomes" id="UP000479190"/>
    </source>
</evidence>
<proteinExistence type="predicted"/>
<keyword evidence="2" id="KW-1185">Reference proteome</keyword>
<sequence length="190" mass="21318">MCFQGRGQLETHLKFGLKTKKRSDIPTQRVTASSASSFRRKFENASSTAISTPTTGQYRKNLSATNTSPRLSKAASHCCAYHCIALDRHSTLAPKYIRLSVISSKYTTYTVRLTLKNLHAQFLTWSGCINVTKLFRNSSKSGRIRIASHKKQVIRRYIWIGPWSQEGNCAFTASSSRPMAVIAETKPRVL</sequence>
<dbReference type="Proteomes" id="UP000479190">
    <property type="component" value="Unassembled WGS sequence"/>
</dbReference>
<reference evidence="1 2" key="1">
    <citation type="submission" date="2020-02" db="EMBL/GenBank/DDBJ databases">
        <authorList>
            <person name="Ferguson B K."/>
        </authorList>
    </citation>
    <scope>NUCLEOTIDE SEQUENCE [LARGE SCALE GENOMIC DNA]</scope>
</reference>